<proteinExistence type="predicted"/>
<sequence>MVFVEDEHGRMDGVHLTALLPNPSRVGGDATGTR</sequence>
<dbReference type="AlphaFoldDB" id="A0A840W013"/>
<name>A0A840W013_9ACTN</name>
<gene>
    <name evidence="1" type="ORF">HNR07_000441</name>
</gene>
<dbReference type="Proteomes" id="UP000579647">
    <property type="component" value="Unassembled WGS sequence"/>
</dbReference>
<dbReference type="EMBL" id="JACHDO010000001">
    <property type="protein sequence ID" value="MBB5489304.1"/>
    <property type="molecule type" value="Genomic_DNA"/>
</dbReference>
<evidence type="ECO:0000313" key="2">
    <source>
        <dbReference type="Proteomes" id="UP000579647"/>
    </source>
</evidence>
<protein>
    <submittedName>
        <fullName evidence="1">Uncharacterized protein</fullName>
    </submittedName>
</protein>
<keyword evidence="2" id="KW-1185">Reference proteome</keyword>
<comment type="caution">
    <text evidence="1">The sequence shown here is derived from an EMBL/GenBank/DDBJ whole genome shotgun (WGS) entry which is preliminary data.</text>
</comment>
<reference evidence="1 2" key="1">
    <citation type="submission" date="2020-08" db="EMBL/GenBank/DDBJ databases">
        <title>Sequencing the genomes of 1000 actinobacteria strains.</title>
        <authorList>
            <person name="Klenk H.-P."/>
        </authorList>
    </citation>
    <scope>NUCLEOTIDE SEQUENCE [LARGE SCALE GENOMIC DNA]</scope>
    <source>
        <strain evidence="1 2">DSM 44598</strain>
    </source>
</reference>
<evidence type="ECO:0000313" key="1">
    <source>
        <dbReference type="EMBL" id="MBB5489304.1"/>
    </source>
</evidence>
<organism evidence="1 2">
    <name type="scientific">Nocardiopsis metallicus</name>
    <dbReference type="NCBI Taxonomy" id="179819"/>
    <lineage>
        <taxon>Bacteria</taxon>
        <taxon>Bacillati</taxon>
        <taxon>Actinomycetota</taxon>
        <taxon>Actinomycetes</taxon>
        <taxon>Streptosporangiales</taxon>
        <taxon>Nocardiopsidaceae</taxon>
        <taxon>Nocardiopsis</taxon>
    </lineage>
</organism>
<accession>A0A840W013</accession>